<sequence length="144" mass="17154">MDYKLINNEDDIRTFMESFYYFHDSCLKELKYVSGGYLNPDGSMHPINSVRSTNMIFQSQRAEYSTIEIQFNYINKLNLEPRDETYDSIIYDASLKKIEDLFYWSDWGGFSLQDVKKMNGTWISAKEVKWRPIDHKLGESMYYS</sequence>
<accession>A0ABZ2T0X6</accession>
<proteinExistence type="predicted"/>
<keyword evidence="2" id="KW-1185">Reference proteome</keyword>
<organism evidence="1 2">
    <name type="scientific">Candidatus Enterococcus lemimoniae</name>
    <dbReference type="NCBI Taxonomy" id="1834167"/>
    <lineage>
        <taxon>Bacteria</taxon>
        <taxon>Bacillati</taxon>
        <taxon>Bacillota</taxon>
        <taxon>Bacilli</taxon>
        <taxon>Lactobacillales</taxon>
        <taxon>Enterococcaceae</taxon>
        <taxon>Enterococcus</taxon>
    </lineage>
</organism>
<dbReference type="RefSeq" id="WP_086444740.1">
    <property type="nucleotide sequence ID" value="NZ_CP147248.1"/>
</dbReference>
<name>A0ABZ2T0X6_9ENTE</name>
<reference evidence="2" key="1">
    <citation type="submission" date="2017-05" db="EMBL/GenBank/DDBJ databases">
        <title>The Genome Sequence of EEnterococcus faecalis 9F2_4866.</title>
        <authorList>
            <consortium name="The Broad Institute Genomics Platform"/>
            <consortium name="The Broad Institute Genomic Center for Infectious Diseases"/>
            <person name="Earl A."/>
            <person name="Manson A."/>
            <person name="Schwartman J."/>
            <person name="Gilmore M."/>
            <person name="Abouelleil A."/>
            <person name="Cao P."/>
            <person name="Chapman S."/>
            <person name="Cusick C."/>
            <person name="Shea T."/>
            <person name="Young S."/>
            <person name="Neafsey D."/>
            <person name="Nusbaum C."/>
            <person name="Birren B."/>
        </authorList>
    </citation>
    <scope>NUCLEOTIDE SEQUENCE [LARGE SCALE GENOMIC DNA]</scope>
    <source>
        <strain evidence="2">12C11_DIV0727</strain>
    </source>
</reference>
<protein>
    <submittedName>
        <fullName evidence="1">Uncharacterized protein</fullName>
    </submittedName>
</protein>
<dbReference type="Proteomes" id="UP000195080">
    <property type="component" value="Chromosome"/>
</dbReference>
<evidence type="ECO:0000313" key="1">
    <source>
        <dbReference type="EMBL" id="WYJ84945.1"/>
    </source>
</evidence>
<dbReference type="EMBL" id="CP147248">
    <property type="protein sequence ID" value="WYJ84945.1"/>
    <property type="molecule type" value="Genomic_DNA"/>
</dbReference>
<gene>
    <name evidence="1" type="ORF">A5866_000003</name>
</gene>
<evidence type="ECO:0000313" key="2">
    <source>
        <dbReference type="Proteomes" id="UP000195080"/>
    </source>
</evidence>